<accession>A0A2N7JKF3</accession>
<evidence type="ECO:0000313" key="4">
    <source>
        <dbReference type="Proteomes" id="UP000235533"/>
    </source>
</evidence>
<dbReference type="Pfam" id="PF09836">
    <property type="entry name" value="DUF2063"/>
    <property type="match status" value="1"/>
</dbReference>
<dbReference type="RefSeq" id="WP_102553729.1">
    <property type="nucleotide sequence ID" value="NZ_MCZF01000288.1"/>
</dbReference>
<reference evidence="4" key="1">
    <citation type="submission" date="2016-07" db="EMBL/GenBank/DDBJ databases">
        <title>Nontailed viruses are major unrecognized killers of bacteria in the ocean.</title>
        <authorList>
            <person name="Kauffman K."/>
            <person name="Hussain F."/>
            <person name="Yang J."/>
            <person name="Arevalo P."/>
            <person name="Brown J."/>
            <person name="Cutler M."/>
            <person name="Kelly L."/>
            <person name="Polz M.F."/>
        </authorList>
    </citation>
    <scope>NUCLEOTIDE SEQUENCE [LARGE SCALE GENOMIC DNA]</scope>
    <source>
        <strain evidence="4">10N.261.48.B5</strain>
    </source>
</reference>
<evidence type="ECO:0000259" key="1">
    <source>
        <dbReference type="Pfam" id="PF09836"/>
    </source>
</evidence>
<dbReference type="InterPro" id="IPR044922">
    <property type="entry name" value="DUF2063_N_sf"/>
</dbReference>
<dbReference type="InterPro" id="IPR018640">
    <property type="entry name" value="DUF2063"/>
</dbReference>
<dbReference type="EMBL" id="MCZF01000288">
    <property type="protein sequence ID" value="PMM41211.1"/>
    <property type="molecule type" value="Genomic_DNA"/>
</dbReference>
<dbReference type="Gene3D" id="3.90.930.50">
    <property type="match status" value="1"/>
</dbReference>
<dbReference type="InterPro" id="IPR054098">
    <property type="entry name" value="NGO1945-like_C"/>
</dbReference>
<proteinExistence type="predicted"/>
<evidence type="ECO:0000259" key="2">
    <source>
        <dbReference type="Pfam" id="PF22106"/>
    </source>
</evidence>
<name>A0A2N7JKF3_VIBSP</name>
<feature type="domain" description="Putative DNA-binding" evidence="1">
    <location>
        <begin position="31"/>
        <end position="88"/>
    </location>
</feature>
<dbReference type="Gene3D" id="1.10.150.690">
    <property type="entry name" value="DUF2063"/>
    <property type="match status" value="1"/>
</dbReference>
<protein>
    <submittedName>
        <fullName evidence="3">DUF2063 domain-containing protein</fullName>
    </submittedName>
</protein>
<dbReference type="AlphaFoldDB" id="A0A2N7JKF3"/>
<comment type="caution">
    <text evidence="3">The sequence shown here is derived from an EMBL/GenBank/DDBJ whole genome shotgun (WGS) entry which is preliminary data.</text>
</comment>
<gene>
    <name evidence="3" type="ORF">BCT54_10460</name>
</gene>
<feature type="domain" description="NGO1945-like C-terminal" evidence="2">
    <location>
        <begin position="161"/>
        <end position="238"/>
    </location>
</feature>
<dbReference type="Proteomes" id="UP000235533">
    <property type="component" value="Unassembled WGS sequence"/>
</dbReference>
<dbReference type="Pfam" id="PF22106">
    <property type="entry name" value="NGO1945_C"/>
    <property type="match status" value="1"/>
</dbReference>
<sequence>MHNPPSMMITQTQALTGLIRLPLEENSECRYSEFIRDNVFGVLNNTFPLFCQQIEQSQLLILVDEFVVVHYASEPEFHHIATEFVSFVQRRTQPMYISSLSDLSTLSASHELTADQLAVLEYEWCAFCVEIDASKQVLPLSWRGDLRVDGQQLKLGLLVNSTMKLVQVPFLVHGESLTFLTRRRYPIYYAIYRDSDQRVNTIKLREIDVAIIQIIQQQPNRSLADIKQIIAQQLARFEFINWVKHFSEIELIGAYSLGEKI</sequence>
<organism evidence="3 4">
    <name type="scientific">Vibrio splendidus</name>
    <dbReference type="NCBI Taxonomy" id="29497"/>
    <lineage>
        <taxon>Bacteria</taxon>
        <taxon>Pseudomonadati</taxon>
        <taxon>Pseudomonadota</taxon>
        <taxon>Gammaproteobacteria</taxon>
        <taxon>Vibrionales</taxon>
        <taxon>Vibrionaceae</taxon>
        <taxon>Vibrio</taxon>
    </lineage>
</organism>
<evidence type="ECO:0000313" key="3">
    <source>
        <dbReference type="EMBL" id="PMM41211.1"/>
    </source>
</evidence>